<dbReference type="Proteomes" id="UP000269998">
    <property type="component" value="Chromosome"/>
</dbReference>
<dbReference type="AlphaFoldDB" id="A0A3S4BSU9"/>
<name>A0A3S4BSU9_9MYCO</name>
<keyword evidence="2" id="KW-1185">Reference proteome</keyword>
<organism evidence="1 2">
    <name type="scientific">Mycobacterium basiliense</name>
    <dbReference type="NCBI Taxonomy" id="2094119"/>
    <lineage>
        <taxon>Bacteria</taxon>
        <taxon>Bacillati</taxon>
        <taxon>Actinomycetota</taxon>
        <taxon>Actinomycetes</taxon>
        <taxon>Mycobacteriales</taxon>
        <taxon>Mycobacteriaceae</taxon>
        <taxon>Mycobacterium</taxon>
    </lineage>
</organism>
<dbReference type="EMBL" id="LR130759">
    <property type="protein sequence ID" value="VDM86959.1"/>
    <property type="molecule type" value="Genomic_DNA"/>
</dbReference>
<evidence type="ECO:0000313" key="2">
    <source>
        <dbReference type="Proteomes" id="UP000269998"/>
    </source>
</evidence>
<gene>
    <name evidence="1" type="ORF">MB901379_00488</name>
</gene>
<sequence>MTNDAANPEPAAETPTQATARHLAHSGVVGLIDRSSRVEHLQQRRDIDRARWLGVACFRRPPTPAEEAVITPHCQQPQRVSTYVDVSGHGAARWRRRWPELAANTDTARYAFAQAPAGRSRKPIDQ</sequence>
<reference evidence="2" key="1">
    <citation type="submission" date="2018-02" db="EMBL/GenBank/DDBJ databases">
        <authorList>
            <person name="Seth-Smith MB H."/>
            <person name="Seth-Smith H."/>
        </authorList>
    </citation>
    <scope>NUCLEOTIDE SEQUENCE [LARGE SCALE GENOMIC DNA]</scope>
</reference>
<dbReference type="RefSeq" id="WP_158015191.1">
    <property type="nucleotide sequence ID" value="NZ_CBCSKE010000027.1"/>
</dbReference>
<proteinExistence type="predicted"/>
<evidence type="ECO:0000313" key="1">
    <source>
        <dbReference type="EMBL" id="VDM86959.1"/>
    </source>
</evidence>
<accession>A0A3S4BSU9</accession>
<dbReference type="KEGG" id="mbai:MB901379_00488"/>
<protein>
    <submittedName>
        <fullName evidence="1">Uncharacterized protein</fullName>
    </submittedName>
</protein>